<proteinExistence type="predicted"/>
<dbReference type="AlphaFoldDB" id="A0A645H2Y3"/>
<organism evidence="1">
    <name type="scientific">bioreactor metagenome</name>
    <dbReference type="NCBI Taxonomy" id="1076179"/>
    <lineage>
        <taxon>unclassified sequences</taxon>
        <taxon>metagenomes</taxon>
        <taxon>ecological metagenomes</taxon>
    </lineage>
</organism>
<reference evidence="1" key="1">
    <citation type="submission" date="2019-08" db="EMBL/GenBank/DDBJ databases">
        <authorList>
            <person name="Kucharzyk K."/>
            <person name="Murdoch R.W."/>
            <person name="Higgins S."/>
            <person name="Loffler F."/>
        </authorList>
    </citation>
    <scope>NUCLEOTIDE SEQUENCE</scope>
</reference>
<sequence length="49" mass="4876">MVAVKAHCPAVGVKVYNVVPALAVLIVEGFHVPVTPLLDAVGSVAGVAP</sequence>
<evidence type="ECO:0000313" key="1">
    <source>
        <dbReference type="EMBL" id="MPN33385.1"/>
    </source>
</evidence>
<gene>
    <name evidence="1" type="ORF">SDC9_180871</name>
</gene>
<comment type="caution">
    <text evidence="1">The sequence shown here is derived from an EMBL/GenBank/DDBJ whole genome shotgun (WGS) entry which is preliminary data.</text>
</comment>
<name>A0A645H2Y3_9ZZZZ</name>
<dbReference type="EMBL" id="VSSQ01085871">
    <property type="protein sequence ID" value="MPN33385.1"/>
    <property type="molecule type" value="Genomic_DNA"/>
</dbReference>
<accession>A0A645H2Y3</accession>
<protein>
    <submittedName>
        <fullName evidence="1">Uncharacterized protein</fullName>
    </submittedName>
</protein>